<feature type="binding site" evidence="12">
    <location>
        <position position="356"/>
    </location>
    <ligand>
        <name>Zn(2+)</name>
        <dbReference type="ChEBI" id="CHEBI:29105"/>
        <note>catalytic</note>
    </ligand>
</feature>
<dbReference type="FunFam" id="3.30.2010.10:FF:000002">
    <property type="entry name" value="CAAX prenyl protease"/>
    <property type="match status" value="1"/>
</dbReference>
<feature type="domain" description="Peptidase M48" evidence="15">
    <location>
        <begin position="207"/>
        <end position="412"/>
    </location>
</feature>
<comment type="subcellular location">
    <subcellularLocation>
        <location evidence="1">Endoplasmic reticulum membrane</location>
        <topology evidence="1">Multi-pass membrane protein</topology>
    </subcellularLocation>
</comment>
<dbReference type="GO" id="GO:0046872">
    <property type="term" value="F:metal ion binding"/>
    <property type="evidence" value="ECO:0007669"/>
    <property type="project" value="UniProtKB-KW"/>
</dbReference>
<evidence type="ECO:0000259" key="16">
    <source>
        <dbReference type="Pfam" id="PF16491"/>
    </source>
</evidence>
<dbReference type="OrthoDB" id="9781930at2"/>
<evidence type="ECO:0000256" key="13">
    <source>
        <dbReference type="RuleBase" id="RU003983"/>
    </source>
</evidence>
<evidence type="ECO:0000256" key="10">
    <source>
        <dbReference type="ARBA" id="ARBA00023136"/>
    </source>
</evidence>
<feature type="transmembrane region" description="Helical" evidence="14">
    <location>
        <begin position="97"/>
        <end position="117"/>
    </location>
</feature>
<keyword evidence="7 12" id="KW-0862">Zinc</keyword>
<evidence type="ECO:0000256" key="14">
    <source>
        <dbReference type="SAM" id="Phobius"/>
    </source>
</evidence>
<evidence type="ECO:0000256" key="2">
    <source>
        <dbReference type="ARBA" id="ARBA00022670"/>
    </source>
</evidence>
<evidence type="ECO:0000256" key="1">
    <source>
        <dbReference type="ARBA" id="ARBA00004477"/>
    </source>
</evidence>
<evidence type="ECO:0000256" key="5">
    <source>
        <dbReference type="ARBA" id="ARBA00022801"/>
    </source>
</evidence>
<evidence type="ECO:0000256" key="8">
    <source>
        <dbReference type="ARBA" id="ARBA00022989"/>
    </source>
</evidence>
<proteinExistence type="inferred from homology"/>
<keyword evidence="6" id="KW-0256">Endoplasmic reticulum</keyword>
<evidence type="ECO:0000256" key="9">
    <source>
        <dbReference type="ARBA" id="ARBA00023049"/>
    </source>
</evidence>
<evidence type="ECO:0000256" key="3">
    <source>
        <dbReference type="ARBA" id="ARBA00022692"/>
    </source>
</evidence>
<keyword evidence="10 14" id="KW-0472">Membrane</keyword>
<feature type="transmembrane region" description="Helical" evidence="14">
    <location>
        <begin position="176"/>
        <end position="198"/>
    </location>
</feature>
<dbReference type="InterPro" id="IPR027057">
    <property type="entry name" value="CAXX_Prtase_1"/>
</dbReference>
<keyword evidence="2 13" id="KW-0645">Protease</keyword>
<name>A0P740_9PROT</name>
<sequence>MTINYQSFFIFLIIFAASLEFWLNKRQINHVQKNKNKVPVEFSKTIKLRDHKKAADYTVAKTQFGSFGLVVSAFVTYYLTIGGGINEINAAMIDYDVSSLLGGSLVVTFLAVILSIVEIPSNLYSTYVIEERFGFNKTKAKTFMSDVLIDLATTALVTFAIMYISLWIISSLGSSWWVWLWVFLSAVVVIMSALAPALQQLKNKFSPLEDKKLKSSIEKLLVKCGFESKGLFIMNGSLRSSHGNAFFGGFGKTKRIIFFDTLLEKLSHKEIEAVIAHELGHFKMNHVKKFMAIMITILFLSLYVLGGLKDNPLFYQALGVSQMTDANFLMLFNFVLLNYLFFFIKPIMTYLSRKNEYEADSYACLYTQGSDLKQSLTKLYRDNASTLTPDPLYSAFNHSHPPALMRIKAIDGL</sequence>
<feature type="transmembrane region" description="Helical" evidence="14">
    <location>
        <begin position="147"/>
        <end position="170"/>
    </location>
</feature>
<dbReference type="Pfam" id="PF16491">
    <property type="entry name" value="Peptidase_M48_N"/>
    <property type="match status" value="1"/>
</dbReference>
<dbReference type="Pfam" id="PF01435">
    <property type="entry name" value="Peptidase_M48"/>
    <property type="match status" value="1"/>
</dbReference>
<dbReference type="EMBL" id="AAUX01000001">
    <property type="protein sequence ID" value="EAV47350.1"/>
    <property type="molecule type" value="Genomic_DNA"/>
</dbReference>
<protein>
    <submittedName>
        <fullName evidence="17">Probable transmembrane protease</fullName>
    </submittedName>
</protein>
<reference evidence="17 18" key="1">
    <citation type="submission" date="2006-11" db="EMBL/GenBank/DDBJ databases">
        <authorList>
            <person name="Giovannoni S."/>
            <person name="Vergin K."/>
            <person name="Ferriera S."/>
            <person name="Johnson J."/>
            <person name="Kravitz S."/>
            <person name="Beeson K."/>
            <person name="Sutton G."/>
            <person name="Rogers Y.-H."/>
            <person name="Friedman R."/>
            <person name="Frazier M."/>
            <person name="Venter J.C."/>
        </authorList>
    </citation>
    <scope>NUCLEOTIDE SEQUENCE [LARGE SCALE GENOMIC DNA]</scope>
    <source>
        <strain evidence="17 18">HTCC2181</strain>
    </source>
</reference>
<feature type="domain" description="CAAX prenyl protease 1 N-terminal" evidence="16">
    <location>
        <begin position="27"/>
        <end position="198"/>
    </location>
</feature>
<comment type="cofactor">
    <cofactor evidence="12 13">
        <name>Zn(2+)</name>
        <dbReference type="ChEBI" id="CHEBI:29105"/>
    </cofactor>
    <text evidence="12 13">Binds 1 zinc ion per subunit.</text>
</comment>
<evidence type="ECO:0000256" key="11">
    <source>
        <dbReference type="PIRSR" id="PIRSR627057-1"/>
    </source>
</evidence>
<accession>A0P740</accession>
<comment type="caution">
    <text evidence="17">The sequence shown here is derived from an EMBL/GenBank/DDBJ whole genome shotgun (WGS) entry which is preliminary data.</text>
</comment>
<evidence type="ECO:0000313" key="18">
    <source>
        <dbReference type="Proteomes" id="UP000054262"/>
    </source>
</evidence>
<evidence type="ECO:0000256" key="12">
    <source>
        <dbReference type="PIRSR" id="PIRSR627057-2"/>
    </source>
</evidence>
<dbReference type="Gene3D" id="3.30.2010.10">
    <property type="entry name" value="Metalloproteases ('zincins'), catalytic domain"/>
    <property type="match status" value="1"/>
</dbReference>
<feature type="binding site" evidence="12">
    <location>
        <position position="277"/>
    </location>
    <ligand>
        <name>Zn(2+)</name>
        <dbReference type="ChEBI" id="CHEBI:29105"/>
        <note>catalytic</note>
    </ligand>
</feature>
<keyword evidence="5 13" id="KW-0378">Hydrolase</keyword>
<evidence type="ECO:0000256" key="6">
    <source>
        <dbReference type="ARBA" id="ARBA00022824"/>
    </source>
</evidence>
<feature type="active site" evidence="11">
    <location>
        <position position="278"/>
    </location>
</feature>
<evidence type="ECO:0000259" key="15">
    <source>
        <dbReference type="Pfam" id="PF01435"/>
    </source>
</evidence>
<dbReference type="Proteomes" id="UP000054262">
    <property type="component" value="Unassembled WGS sequence"/>
</dbReference>
<dbReference type="PANTHER" id="PTHR10120">
    <property type="entry name" value="CAAX PRENYL PROTEASE 1"/>
    <property type="match status" value="1"/>
</dbReference>
<feature type="active site" description="Proton donor" evidence="11">
    <location>
        <position position="360"/>
    </location>
</feature>
<evidence type="ECO:0000313" key="17">
    <source>
        <dbReference type="EMBL" id="EAV47350.1"/>
    </source>
</evidence>
<feature type="transmembrane region" description="Helical" evidence="14">
    <location>
        <begin position="290"/>
        <end position="308"/>
    </location>
</feature>
<dbReference type="CDD" id="cd07343">
    <property type="entry name" value="M48A_Zmpste24p_like"/>
    <property type="match status" value="1"/>
</dbReference>
<feature type="transmembrane region" description="Helical" evidence="14">
    <location>
        <begin position="328"/>
        <end position="344"/>
    </location>
</feature>
<keyword evidence="4 12" id="KW-0479">Metal-binding</keyword>
<gene>
    <name evidence="17" type="ORF">MB2181_04715</name>
</gene>
<keyword evidence="8 14" id="KW-1133">Transmembrane helix</keyword>
<keyword evidence="3 14" id="KW-0812">Transmembrane</keyword>
<feature type="transmembrane region" description="Helical" evidence="14">
    <location>
        <begin position="67"/>
        <end position="85"/>
    </location>
</feature>
<evidence type="ECO:0000256" key="7">
    <source>
        <dbReference type="ARBA" id="ARBA00022833"/>
    </source>
</evidence>
<keyword evidence="18" id="KW-1185">Reference proteome</keyword>
<dbReference type="GO" id="GO:0071586">
    <property type="term" value="P:CAAX-box protein processing"/>
    <property type="evidence" value="ECO:0007669"/>
    <property type="project" value="InterPro"/>
</dbReference>
<dbReference type="InterPro" id="IPR001915">
    <property type="entry name" value="Peptidase_M48"/>
</dbReference>
<keyword evidence="9 13" id="KW-0482">Metalloprotease</keyword>
<dbReference type="InterPro" id="IPR032456">
    <property type="entry name" value="Peptidase_M48_N"/>
</dbReference>
<feature type="transmembrane region" description="Helical" evidence="14">
    <location>
        <begin position="6"/>
        <end position="23"/>
    </location>
</feature>
<comment type="similarity">
    <text evidence="13">Belongs to the peptidase M48 family.</text>
</comment>
<evidence type="ECO:0000256" key="4">
    <source>
        <dbReference type="ARBA" id="ARBA00022723"/>
    </source>
</evidence>
<dbReference type="GO" id="GO:0004222">
    <property type="term" value="F:metalloendopeptidase activity"/>
    <property type="evidence" value="ECO:0007669"/>
    <property type="project" value="InterPro"/>
</dbReference>
<dbReference type="AlphaFoldDB" id="A0P740"/>
<organism evidence="17 18">
    <name type="scientific">Methylophilales bacterium HTCC2181</name>
    <dbReference type="NCBI Taxonomy" id="383631"/>
    <lineage>
        <taxon>Bacteria</taxon>
        <taxon>Pseudomonadati</taxon>
        <taxon>Pseudomonadota</taxon>
        <taxon>Betaproteobacteria</taxon>
        <taxon>Nitrosomonadales</taxon>
        <taxon>OM43 clade</taxon>
    </lineage>
</organism>
<feature type="binding site" evidence="12">
    <location>
        <position position="281"/>
    </location>
    <ligand>
        <name>Zn(2+)</name>
        <dbReference type="ChEBI" id="CHEBI:29105"/>
        <note>catalytic</note>
    </ligand>
</feature>